<accession>A0A1E5PW61</accession>
<organism evidence="3 4">
    <name type="scientific">Streptomyces subrutilus</name>
    <dbReference type="NCBI Taxonomy" id="36818"/>
    <lineage>
        <taxon>Bacteria</taxon>
        <taxon>Bacillati</taxon>
        <taxon>Actinomycetota</taxon>
        <taxon>Actinomycetes</taxon>
        <taxon>Kitasatosporales</taxon>
        <taxon>Streptomycetaceae</taxon>
        <taxon>Streptomyces</taxon>
    </lineage>
</organism>
<dbReference type="PROSITE" id="PS51257">
    <property type="entry name" value="PROKAR_LIPOPROTEIN"/>
    <property type="match status" value="1"/>
</dbReference>
<gene>
    <name evidence="3" type="ORF">BGK67_23020</name>
</gene>
<protein>
    <recommendedName>
        <fullName evidence="2">AMIN-like domain-containing protein</fullName>
    </recommendedName>
</protein>
<dbReference type="EMBL" id="MEHK01000001">
    <property type="protein sequence ID" value="OEJ33826.1"/>
    <property type="molecule type" value="Genomic_DNA"/>
</dbReference>
<evidence type="ECO:0000313" key="3">
    <source>
        <dbReference type="EMBL" id="OEJ33826.1"/>
    </source>
</evidence>
<comment type="caution">
    <text evidence="3">The sequence shown here is derived from an EMBL/GenBank/DDBJ whole genome shotgun (WGS) entry which is preliminary data.</text>
</comment>
<feature type="domain" description="AMIN-like" evidence="2">
    <location>
        <begin position="47"/>
        <end position="171"/>
    </location>
</feature>
<name>A0A1E5PW61_9ACTN</name>
<dbReference type="InterPro" id="IPR056303">
    <property type="entry name" value="AMIN-like"/>
</dbReference>
<keyword evidence="1" id="KW-0732">Signal</keyword>
<sequence>MIHPRLRQLVALASGALLAACLSFAAPASAATPSAATASATQTQTPLVVNARWAGHATYDRIVIDLQGYVPGATVTPVAQLIYDGSGQPVPLAGKHFLEIRLNPAAAHDDAGNNVYRGPKLQKIGLTKLKGIAMTGDYEGYVTFGAAFDTVPYYRVYTLHSPERLVVDVSHATQ</sequence>
<reference evidence="3 4" key="1">
    <citation type="submission" date="2016-08" db="EMBL/GenBank/DDBJ databases">
        <title>The complete genome of Streptomyces subrutilus 10-1-1.</title>
        <authorList>
            <person name="Chen X."/>
        </authorList>
    </citation>
    <scope>NUCLEOTIDE SEQUENCE [LARGE SCALE GENOMIC DNA]</scope>
    <source>
        <strain evidence="3 4">10-1-1</strain>
    </source>
</reference>
<evidence type="ECO:0000313" key="4">
    <source>
        <dbReference type="Proteomes" id="UP000095705"/>
    </source>
</evidence>
<proteinExistence type="predicted"/>
<feature type="chain" id="PRO_5009183787" description="AMIN-like domain-containing protein" evidence="1">
    <location>
        <begin position="31"/>
        <end position="174"/>
    </location>
</feature>
<keyword evidence="4" id="KW-1185">Reference proteome</keyword>
<evidence type="ECO:0000259" key="2">
    <source>
        <dbReference type="Pfam" id="PF24837"/>
    </source>
</evidence>
<dbReference type="AlphaFoldDB" id="A0A1E5PW61"/>
<evidence type="ECO:0000256" key="1">
    <source>
        <dbReference type="SAM" id="SignalP"/>
    </source>
</evidence>
<dbReference type="Pfam" id="PF24837">
    <property type="entry name" value="AMIN-like"/>
    <property type="match status" value="1"/>
</dbReference>
<dbReference type="STRING" id="36818.BGK67_23020"/>
<dbReference type="OrthoDB" id="3393679at2"/>
<feature type="signal peptide" evidence="1">
    <location>
        <begin position="1"/>
        <end position="30"/>
    </location>
</feature>
<dbReference type="Proteomes" id="UP000095705">
    <property type="component" value="Unassembled WGS sequence"/>
</dbReference>